<dbReference type="AlphaFoldDB" id="A0A9P5NEM2"/>
<accession>A0A9P5NEM2</accession>
<name>A0A9P5NEM2_GYMJU</name>
<gene>
    <name evidence="2" type="ORF">CPB84DRAFT_1687612</name>
</gene>
<keyword evidence="3" id="KW-1185">Reference proteome</keyword>
<protein>
    <submittedName>
        <fullName evidence="2">Uncharacterized protein</fullName>
    </submittedName>
</protein>
<dbReference type="Proteomes" id="UP000724874">
    <property type="component" value="Unassembled WGS sequence"/>
</dbReference>
<dbReference type="PANTHER" id="PTHR38846">
    <property type="entry name" value="C3H1-TYPE DOMAIN-CONTAINING PROTEIN"/>
    <property type="match status" value="1"/>
</dbReference>
<evidence type="ECO:0000313" key="3">
    <source>
        <dbReference type="Proteomes" id="UP000724874"/>
    </source>
</evidence>
<evidence type="ECO:0000313" key="2">
    <source>
        <dbReference type="EMBL" id="KAF8880354.1"/>
    </source>
</evidence>
<reference evidence="2" key="1">
    <citation type="submission" date="2020-11" db="EMBL/GenBank/DDBJ databases">
        <authorList>
            <consortium name="DOE Joint Genome Institute"/>
            <person name="Ahrendt S."/>
            <person name="Riley R."/>
            <person name="Andreopoulos W."/>
            <person name="LaButti K."/>
            <person name="Pangilinan J."/>
            <person name="Ruiz-duenas F.J."/>
            <person name="Barrasa J.M."/>
            <person name="Sanchez-Garcia M."/>
            <person name="Camarero S."/>
            <person name="Miyauchi S."/>
            <person name="Serrano A."/>
            <person name="Linde D."/>
            <person name="Babiker R."/>
            <person name="Drula E."/>
            <person name="Ayuso-Fernandez I."/>
            <person name="Pacheco R."/>
            <person name="Padilla G."/>
            <person name="Ferreira P."/>
            <person name="Barriuso J."/>
            <person name="Kellner H."/>
            <person name="Castanera R."/>
            <person name="Alfaro M."/>
            <person name="Ramirez L."/>
            <person name="Pisabarro A.G."/>
            <person name="Kuo A."/>
            <person name="Tritt A."/>
            <person name="Lipzen A."/>
            <person name="He G."/>
            <person name="Yan M."/>
            <person name="Ng V."/>
            <person name="Cullen D."/>
            <person name="Martin F."/>
            <person name="Rosso M.-N."/>
            <person name="Henrissat B."/>
            <person name="Hibbett D."/>
            <person name="Martinez A.T."/>
            <person name="Grigoriev I.V."/>
        </authorList>
    </citation>
    <scope>NUCLEOTIDE SEQUENCE</scope>
    <source>
        <strain evidence="2">AH 44721</strain>
    </source>
</reference>
<dbReference type="EMBL" id="JADNYJ010000141">
    <property type="protein sequence ID" value="KAF8880354.1"/>
    <property type="molecule type" value="Genomic_DNA"/>
</dbReference>
<proteinExistence type="predicted"/>
<dbReference type="PANTHER" id="PTHR38846:SF1">
    <property type="entry name" value="C3H1-TYPE DOMAIN-CONTAINING PROTEIN"/>
    <property type="match status" value="1"/>
</dbReference>
<evidence type="ECO:0000256" key="1">
    <source>
        <dbReference type="SAM" id="MobiDB-lite"/>
    </source>
</evidence>
<organism evidence="2 3">
    <name type="scientific">Gymnopilus junonius</name>
    <name type="common">Spectacular rustgill mushroom</name>
    <name type="synonym">Gymnopilus spectabilis subsp. junonius</name>
    <dbReference type="NCBI Taxonomy" id="109634"/>
    <lineage>
        <taxon>Eukaryota</taxon>
        <taxon>Fungi</taxon>
        <taxon>Dikarya</taxon>
        <taxon>Basidiomycota</taxon>
        <taxon>Agaricomycotina</taxon>
        <taxon>Agaricomycetes</taxon>
        <taxon>Agaricomycetidae</taxon>
        <taxon>Agaricales</taxon>
        <taxon>Agaricineae</taxon>
        <taxon>Hymenogastraceae</taxon>
        <taxon>Gymnopilus</taxon>
    </lineage>
</organism>
<dbReference type="OrthoDB" id="6105938at2759"/>
<feature type="non-terminal residue" evidence="2">
    <location>
        <position position="1"/>
    </location>
</feature>
<sequence>THYFAQYPSFRYNADSLATSEFRRMCSHFGWTRQDKARIDAQKAFRIALTQQFNARYGMDEESLLSWKLLCARLGIDPIPNSTYECREVFCATHVNLVDLADGEDTVLTFPTVNELSAYTKREEKFFPREEAYAGGLLKYLLRNIISSSLDSERNGLGLGYGRGKPKGPPVHSSGKQAQGGALG</sequence>
<comment type="caution">
    <text evidence="2">The sequence shown here is derived from an EMBL/GenBank/DDBJ whole genome shotgun (WGS) entry which is preliminary data.</text>
</comment>
<feature type="region of interest" description="Disordered" evidence="1">
    <location>
        <begin position="157"/>
        <end position="184"/>
    </location>
</feature>